<accession>A0ABV9FN40</accession>
<evidence type="ECO:0000313" key="2">
    <source>
        <dbReference type="Proteomes" id="UP001595914"/>
    </source>
</evidence>
<dbReference type="Proteomes" id="UP001595914">
    <property type="component" value="Unassembled WGS sequence"/>
</dbReference>
<proteinExistence type="predicted"/>
<evidence type="ECO:0000313" key="1">
    <source>
        <dbReference type="EMBL" id="MFC4602713.1"/>
    </source>
</evidence>
<gene>
    <name evidence="1" type="ORF">ACFO6S_03295</name>
</gene>
<reference evidence="2" key="1">
    <citation type="journal article" date="2019" name="Int. J. Syst. Evol. Microbiol.">
        <title>The Global Catalogue of Microorganisms (GCM) 10K type strain sequencing project: providing services to taxonomists for standard genome sequencing and annotation.</title>
        <authorList>
            <consortium name="The Broad Institute Genomics Platform"/>
            <consortium name="The Broad Institute Genome Sequencing Center for Infectious Disease"/>
            <person name="Wu L."/>
            <person name="Ma J."/>
        </authorList>
    </citation>
    <scope>NUCLEOTIDE SEQUENCE [LARGE SCALE GENOMIC DNA]</scope>
    <source>
        <strain evidence="2">CCUG 54520</strain>
    </source>
</reference>
<protein>
    <submittedName>
        <fullName evidence="1">Phosphotransferase family protein</fullName>
    </submittedName>
</protein>
<dbReference type="Gene3D" id="3.90.1200.10">
    <property type="match status" value="1"/>
</dbReference>
<dbReference type="SUPFAM" id="SSF56112">
    <property type="entry name" value="Protein kinase-like (PK-like)"/>
    <property type="match status" value="1"/>
</dbReference>
<name>A0ABV9FN40_9NOCA</name>
<organism evidence="1 2">
    <name type="scientific">Rhodococcus kronopolitis</name>
    <dbReference type="NCBI Taxonomy" id="1460226"/>
    <lineage>
        <taxon>Bacteria</taxon>
        <taxon>Bacillati</taxon>
        <taxon>Actinomycetota</taxon>
        <taxon>Actinomycetes</taxon>
        <taxon>Mycobacteriales</taxon>
        <taxon>Nocardiaceae</taxon>
        <taxon>Rhodococcus</taxon>
    </lineage>
</organism>
<comment type="caution">
    <text evidence="1">The sequence shown here is derived from an EMBL/GenBank/DDBJ whole genome shotgun (WGS) entry which is preliminary data.</text>
</comment>
<dbReference type="RefSeq" id="WP_378414145.1">
    <property type="nucleotide sequence ID" value="NZ_JBHSFO010000002.1"/>
</dbReference>
<sequence length="399" mass="43444">MTALLADPVSEVVIAAQTLLERRTGAPVTLLDPVDLGGSGRTIVLRVRCAENPYLLARTLVIKQVRELSAGSHARSAAVYAPGSPVEAPENGDLVDTAFLREAVSYQFANALARDSRPGPELIAYDLEARLLVLADLGDATPIASLLVRSDESTVTNSLMAMAQAMGRMHAATVGREEDFTALLRRAGVEKYHSSIAEQVGATMPKVPGLLERELGVEVTPELANRVGHAVRLFDGGRYRAFSPSDLCPENIIVNGEGVQFLDYEWGGFRDATLDLSYALTSYPGCLCDIELTPERSAAMIEAWRAEVIGMWPQLADDQLLASGLLEAQLMWVWLSTYWFLPDDHARIAAAREHHLSVPRSTALLVRWRALEASAVRTGEPEVADHARSVADALERHWG</sequence>
<keyword evidence="2" id="KW-1185">Reference proteome</keyword>
<dbReference type="EMBL" id="JBHSFO010000002">
    <property type="protein sequence ID" value="MFC4602713.1"/>
    <property type="molecule type" value="Genomic_DNA"/>
</dbReference>
<dbReference type="InterPro" id="IPR011009">
    <property type="entry name" value="Kinase-like_dom_sf"/>
</dbReference>